<protein>
    <submittedName>
        <fullName evidence="2">Uncharacterized protein family (UPF0014)</fullName>
    </submittedName>
</protein>
<dbReference type="AlphaFoldDB" id="A0A1I5EQ36"/>
<keyword evidence="1" id="KW-0472">Membrane</keyword>
<organism evidence="2 3">
    <name type="scientific">Geodermatophilus obscurus</name>
    <dbReference type="NCBI Taxonomy" id="1861"/>
    <lineage>
        <taxon>Bacteria</taxon>
        <taxon>Bacillati</taxon>
        <taxon>Actinomycetota</taxon>
        <taxon>Actinomycetes</taxon>
        <taxon>Geodermatophilales</taxon>
        <taxon>Geodermatophilaceae</taxon>
        <taxon>Geodermatophilus</taxon>
    </lineage>
</organism>
<keyword evidence="1" id="KW-1133">Transmembrane helix</keyword>
<gene>
    <name evidence="2" type="ORF">SAMN05660359_01668</name>
</gene>
<evidence type="ECO:0000313" key="2">
    <source>
        <dbReference type="EMBL" id="SFO13622.1"/>
    </source>
</evidence>
<dbReference type="RefSeq" id="WP_208976684.1">
    <property type="nucleotide sequence ID" value="NZ_FOWE01000003.1"/>
</dbReference>
<proteinExistence type="predicted"/>
<keyword evidence="3" id="KW-1185">Reference proteome</keyword>
<accession>A0A1I5EQ36</accession>
<name>A0A1I5EQ36_9ACTN</name>
<feature type="transmembrane region" description="Helical" evidence="1">
    <location>
        <begin position="48"/>
        <end position="78"/>
    </location>
</feature>
<feature type="transmembrane region" description="Helical" evidence="1">
    <location>
        <begin position="99"/>
        <end position="121"/>
    </location>
</feature>
<dbReference type="InterPro" id="IPR005226">
    <property type="entry name" value="UPF0014_fam"/>
</dbReference>
<evidence type="ECO:0000256" key="1">
    <source>
        <dbReference type="SAM" id="Phobius"/>
    </source>
</evidence>
<keyword evidence="1" id="KW-0812">Transmembrane</keyword>
<dbReference type="EMBL" id="FOWE01000003">
    <property type="protein sequence ID" value="SFO13622.1"/>
    <property type="molecule type" value="Genomic_DNA"/>
</dbReference>
<evidence type="ECO:0000313" key="3">
    <source>
        <dbReference type="Proteomes" id="UP000183642"/>
    </source>
</evidence>
<dbReference type="Pfam" id="PF03649">
    <property type="entry name" value="UPF0014"/>
    <property type="match status" value="1"/>
</dbReference>
<reference evidence="3" key="1">
    <citation type="submission" date="2016-10" db="EMBL/GenBank/DDBJ databases">
        <authorList>
            <person name="Varghese N."/>
            <person name="Submissions S."/>
        </authorList>
    </citation>
    <scope>NUCLEOTIDE SEQUENCE [LARGE SCALE GENOMIC DNA]</scope>
    <source>
        <strain evidence="3">DSM 43161</strain>
    </source>
</reference>
<dbReference type="Proteomes" id="UP000183642">
    <property type="component" value="Unassembled WGS sequence"/>
</dbReference>
<sequence length="141" mass="14033">MGTSVVELGPRLAVVLLLLTAAAAAGGRLSGLGQERPVVVAALRATVQLAAVSAVLLVVVGSLWLSAAFVLLMVTVAAATAAGRVTGLPLRAPGTARRVATTALAVAGGAVPVVAWCWPAGRCRCAARRSCPSPGSSWAVR</sequence>